<dbReference type="InterPro" id="IPR004628">
    <property type="entry name" value="Man_deHydtase"/>
</dbReference>
<dbReference type="PANTHER" id="PTHR30387">
    <property type="entry name" value="MANNONATE DEHYDRATASE"/>
    <property type="match status" value="1"/>
</dbReference>
<proteinExistence type="inferred from homology"/>
<gene>
    <name evidence="11 13" type="primary">uxuA</name>
    <name evidence="13" type="ORF">FZZ93_06660</name>
</gene>
<evidence type="ECO:0000256" key="3">
    <source>
        <dbReference type="ARBA" id="ARBA00004892"/>
    </source>
</evidence>
<dbReference type="HAMAP" id="MF_00106">
    <property type="entry name" value="UxuA"/>
    <property type="match status" value="1"/>
</dbReference>
<dbReference type="GO" id="GO:0008198">
    <property type="term" value="F:ferrous iron binding"/>
    <property type="evidence" value="ECO:0007669"/>
    <property type="project" value="TreeGrafter"/>
</dbReference>
<accession>A0A5D9D975</accession>
<feature type="region of interest" description="Disordered" evidence="12">
    <location>
        <begin position="336"/>
        <end position="364"/>
    </location>
</feature>
<name>A0A5D9D975_HALER</name>
<dbReference type="GO" id="GO:0042840">
    <property type="term" value="P:D-glucuronate catabolic process"/>
    <property type="evidence" value="ECO:0007669"/>
    <property type="project" value="TreeGrafter"/>
</dbReference>
<dbReference type="NCBIfam" id="NF003027">
    <property type="entry name" value="PRK03906.1"/>
    <property type="match status" value="1"/>
</dbReference>
<dbReference type="OrthoDB" id="9780250at2"/>
<keyword evidence="14" id="KW-1185">Reference proteome</keyword>
<evidence type="ECO:0000256" key="5">
    <source>
        <dbReference type="ARBA" id="ARBA00012927"/>
    </source>
</evidence>
<evidence type="ECO:0000256" key="8">
    <source>
        <dbReference type="ARBA" id="ARBA00023211"/>
    </source>
</evidence>
<feature type="compositionally biased region" description="Basic and acidic residues" evidence="12">
    <location>
        <begin position="336"/>
        <end position="362"/>
    </location>
</feature>
<dbReference type="Proteomes" id="UP000324260">
    <property type="component" value="Unassembled WGS sequence"/>
</dbReference>
<organism evidence="13 14">
    <name type="scientific">Halomonas eurihalina</name>
    <dbReference type="NCBI Taxonomy" id="42566"/>
    <lineage>
        <taxon>Bacteria</taxon>
        <taxon>Pseudomonadati</taxon>
        <taxon>Pseudomonadota</taxon>
        <taxon>Gammaproteobacteria</taxon>
        <taxon>Oceanospirillales</taxon>
        <taxon>Halomonadaceae</taxon>
        <taxon>Halomonas</taxon>
    </lineage>
</organism>
<protein>
    <recommendedName>
        <fullName evidence="6 11">Mannonate dehydratase</fullName>
        <ecNumber evidence="5 11">4.2.1.8</ecNumber>
    </recommendedName>
    <alternativeName>
        <fullName evidence="10 11">D-mannonate hydro-lyase</fullName>
    </alternativeName>
</protein>
<dbReference type="GO" id="GO:0030145">
    <property type="term" value="F:manganese ion binding"/>
    <property type="evidence" value="ECO:0007669"/>
    <property type="project" value="TreeGrafter"/>
</dbReference>
<dbReference type="PIRSF" id="PIRSF016049">
    <property type="entry name" value="Man_dehyd"/>
    <property type="match status" value="1"/>
</dbReference>
<evidence type="ECO:0000256" key="7">
    <source>
        <dbReference type="ARBA" id="ARBA00023004"/>
    </source>
</evidence>
<comment type="pathway">
    <text evidence="3 11">Carbohydrate metabolism; pentose and glucuronate interconversion.</text>
</comment>
<dbReference type="UniPathway" id="UPA00246"/>
<comment type="cofactor">
    <cofactor evidence="11">
        <name>Fe(2+)</name>
        <dbReference type="ChEBI" id="CHEBI:29033"/>
    </cofactor>
    <cofactor evidence="11">
        <name>Mn(2+)</name>
        <dbReference type="ChEBI" id="CHEBI:29035"/>
    </cofactor>
</comment>
<evidence type="ECO:0000256" key="6">
    <source>
        <dbReference type="ARBA" id="ARBA00016339"/>
    </source>
</evidence>
<sequence length="394" mass="43760">MEHTWRWFGPADPITLDEIRQTGATGIVTALHEIPNGETWPVEAIAERQRMIEAAGLTWSVVESVPVHEAIKKGLPERERYIAAYQQTLRNLAACGIDVVCYNFMPVLDWTRTDLAWRLPDGGLALRFDQLAFAAFDLYLLARPGAEDEYSDTERAEARAYLDGLDEAACERLVKTVIAGLPGAEEHYTLARFREVIAGYAAIDADALREHLGHFLEAIVPVAEEAGVRMAIHPDDPPRPLLGLPRVVSGPADIQWLLERVPSPANGLTLCTGSYGVRADLDLVEMARRFGPAIHFAHLRATQRDAAEPRTFHEAHHLGGDLDMVGVVQALVDEERRRERDGGSRLPLRPDHGHHILDDQQRDTAPGYPLYGRLKGLAELRGVEAAIRRLSLSR</sequence>
<comment type="function">
    <text evidence="2 11">Catalyzes the dehydration of D-mannonate.</text>
</comment>
<evidence type="ECO:0000313" key="13">
    <source>
        <dbReference type="EMBL" id="TZG40307.1"/>
    </source>
</evidence>
<dbReference type="EMBL" id="VTPU01000005">
    <property type="protein sequence ID" value="TZG40307.1"/>
    <property type="molecule type" value="Genomic_DNA"/>
</dbReference>
<dbReference type="PANTHER" id="PTHR30387:SF2">
    <property type="entry name" value="MANNONATE DEHYDRATASE"/>
    <property type="match status" value="1"/>
</dbReference>
<dbReference type="EC" id="4.2.1.8" evidence="5 11"/>
<dbReference type="RefSeq" id="WP_149321546.1">
    <property type="nucleotide sequence ID" value="NZ_JARWAH010000005.1"/>
</dbReference>
<evidence type="ECO:0000256" key="1">
    <source>
        <dbReference type="ARBA" id="ARBA00001794"/>
    </source>
</evidence>
<evidence type="ECO:0000256" key="12">
    <source>
        <dbReference type="SAM" id="MobiDB-lite"/>
    </source>
</evidence>
<keyword evidence="7 11" id="KW-0408">Iron</keyword>
<dbReference type="Gene3D" id="3.20.20.150">
    <property type="entry name" value="Divalent-metal-dependent TIM barrel enzymes"/>
    <property type="match status" value="1"/>
</dbReference>
<evidence type="ECO:0000313" key="14">
    <source>
        <dbReference type="Proteomes" id="UP000324260"/>
    </source>
</evidence>
<dbReference type="SUPFAM" id="SSF51658">
    <property type="entry name" value="Xylose isomerase-like"/>
    <property type="match status" value="1"/>
</dbReference>
<dbReference type="AlphaFoldDB" id="A0A5D9D975"/>
<keyword evidence="8 11" id="KW-0464">Manganese</keyword>
<evidence type="ECO:0000256" key="9">
    <source>
        <dbReference type="ARBA" id="ARBA00023239"/>
    </source>
</evidence>
<reference evidence="13 14" key="1">
    <citation type="submission" date="2019-08" db="EMBL/GenBank/DDBJ databases">
        <title>Draft Genome Sequence of Halomonas eurihalina Isolated from Preserved Hide-surface.</title>
        <authorList>
            <person name="Hussain S.A."/>
            <person name="Xu A."/>
            <person name="Sarker M."/>
            <person name="Sommers C."/>
        </authorList>
    </citation>
    <scope>NUCLEOTIDE SEQUENCE [LARGE SCALE GENOMIC DNA]</scope>
    <source>
        <strain evidence="13 14">MS1</strain>
    </source>
</reference>
<dbReference type="InterPro" id="IPR036237">
    <property type="entry name" value="Xyl_isomerase-like_sf"/>
</dbReference>
<keyword evidence="9 11" id="KW-0456">Lyase</keyword>
<dbReference type="GO" id="GO:0008927">
    <property type="term" value="F:mannonate dehydratase activity"/>
    <property type="evidence" value="ECO:0007669"/>
    <property type="project" value="UniProtKB-UniRule"/>
</dbReference>
<dbReference type="Pfam" id="PF03786">
    <property type="entry name" value="UxuA"/>
    <property type="match status" value="1"/>
</dbReference>
<evidence type="ECO:0000256" key="10">
    <source>
        <dbReference type="ARBA" id="ARBA00033474"/>
    </source>
</evidence>
<evidence type="ECO:0000256" key="11">
    <source>
        <dbReference type="HAMAP-Rule" id="MF_00106"/>
    </source>
</evidence>
<dbReference type="NCBIfam" id="TIGR00695">
    <property type="entry name" value="uxuA"/>
    <property type="match status" value="1"/>
</dbReference>
<evidence type="ECO:0000256" key="4">
    <source>
        <dbReference type="ARBA" id="ARBA00007389"/>
    </source>
</evidence>
<comment type="caution">
    <text evidence="13">The sequence shown here is derived from an EMBL/GenBank/DDBJ whole genome shotgun (WGS) entry which is preliminary data.</text>
</comment>
<comment type="catalytic activity">
    <reaction evidence="1 11">
        <text>D-mannonate = 2-dehydro-3-deoxy-D-gluconate + H2O</text>
        <dbReference type="Rhea" id="RHEA:20097"/>
        <dbReference type="ChEBI" id="CHEBI:15377"/>
        <dbReference type="ChEBI" id="CHEBI:17767"/>
        <dbReference type="ChEBI" id="CHEBI:57990"/>
        <dbReference type="EC" id="4.2.1.8"/>
    </reaction>
</comment>
<comment type="similarity">
    <text evidence="4 11">Belongs to the mannonate dehydratase family.</text>
</comment>
<evidence type="ECO:0000256" key="2">
    <source>
        <dbReference type="ARBA" id="ARBA00002713"/>
    </source>
</evidence>